<accession>A0A367LNB0</accession>
<evidence type="ECO:0000313" key="1">
    <source>
        <dbReference type="EMBL" id="RCI15924.1"/>
    </source>
</evidence>
<dbReference type="AlphaFoldDB" id="A0A367LNB0"/>
<dbReference type="EMBL" id="LKCN02000001">
    <property type="protein sequence ID" value="RCI15924.1"/>
    <property type="molecule type" value="Genomic_DNA"/>
</dbReference>
<dbReference type="Proteomes" id="UP000253664">
    <property type="component" value="Unassembled WGS sequence"/>
</dbReference>
<protein>
    <submittedName>
        <fullName evidence="1">Uncharacterized protein</fullName>
    </submittedName>
</protein>
<keyword evidence="2" id="KW-1185">Reference proteome</keyword>
<name>A0A367LNB0_9HYPO</name>
<gene>
    <name evidence="1" type="ORF">L249_2031</name>
</gene>
<proteinExistence type="predicted"/>
<comment type="caution">
    <text evidence="1">The sequence shown here is derived from an EMBL/GenBank/DDBJ whole genome shotgun (WGS) entry which is preliminary data.</text>
</comment>
<evidence type="ECO:0000313" key="2">
    <source>
        <dbReference type="Proteomes" id="UP000253664"/>
    </source>
</evidence>
<organism evidence="1 2">
    <name type="scientific">Ophiocordyceps polyrhachis-furcata BCC 54312</name>
    <dbReference type="NCBI Taxonomy" id="1330021"/>
    <lineage>
        <taxon>Eukaryota</taxon>
        <taxon>Fungi</taxon>
        <taxon>Dikarya</taxon>
        <taxon>Ascomycota</taxon>
        <taxon>Pezizomycotina</taxon>
        <taxon>Sordariomycetes</taxon>
        <taxon>Hypocreomycetidae</taxon>
        <taxon>Hypocreales</taxon>
        <taxon>Ophiocordycipitaceae</taxon>
        <taxon>Ophiocordyceps</taxon>
    </lineage>
</organism>
<sequence>MSWEEEETWVSVFLGREQTDCLPTSGKQAERMGVLAVTVVSYSPSCFITEQKVPAYPILSCHQVVSYQGYY</sequence>
<reference evidence="1 2" key="1">
    <citation type="journal article" date="2015" name="BMC Genomics">
        <title>Insights from the genome of Ophiocordyceps polyrhachis-furcata to pathogenicity and host specificity in insect fungi.</title>
        <authorList>
            <person name="Wichadakul D."/>
            <person name="Kobmoo N."/>
            <person name="Ingsriswang S."/>
            <person name="Tangphatsornruang S."/>
            <person name="Chantasingh D."/>
            <person name="Luangsa-ard J.J."/>
            <person name="Eurwilaichitr L."/>
        </authorList>
    </citation>
    <scope>NUCLEOTIDE SEQUENCE [LARGE SCALE GENOMIC DNA]</scope>
    <source>
        <strain evidence="1 2">BCC 54312</strain>
    </source>
</reference>